<dbReference type="EMBL" id="GL890973">
    <property type="protein sequence ID" value="EGJ28595.1"/>
    <property type="molecule type" value="Genomic_DNA"/>
</dbReference>
<reference evidence="2" key="1">
    <citation type="journal article" date="2011" name="Proc. Natl. Acad. Sci. U.S.A.">
        <title>Genomic insights into the physiology and ecology of the marine filamentous cyanobacterium Lyngbya majuscula.</title>
        <authorList>
            <person name="Jones A.C."/>
            <person name="Monroe E.A."/>
            <person name="Podell S."/>
            <person name="Hess W.R."/>
            <person name="Klages S."/>
            <person name="Esquenazi E."/>
            <person name="Niessen S."/>
            <person name="Hoover H."/>
            <person name="Rothmann M."/>
            <person name="Lasken R.S."/>
            <person name="Yates J.R.III."/>
            <person name="Reinhardt R."/>
            <person name="Kube M."/>
            <person name="Burkart M.D."/>
            <person name="Allen E.E."/>
            <person name="Dorrestein P.C."/>
            <person name="Gerwick W.H."/>
            <person name="Gerwick L."/>
        </authorList>
    </citation>
    <scope>NUCLEOTIDE SEQUENCE [LARGE SCALE GENOMIC DNA]</scope>
    <source>
        <strain evidence="2">3L</strain>
    </source>
</reference>
<dbReference type="AlphaFoldDB" id="F4Y3B9"/>
<organism evidence="1 2">
    <name type="scientific">Moorena producens 3L</name>
    <dbReference type="NCBI Taxonomy" id="489825"/>
    <lineage>
        <taxon>Bacteria</taxon>
        <taxon>Bacillati</taxon>
        <taxon>Cyanobacteriota</taxon>
        <taxon>Cyanophyceae</taxon>
        <taxon>Coleofasciculales</taxon>
        <taxon>Coleofasciculaceae</taxon>
        <taxon>Moorena</taxon>
    </lineage>
</organism>
<dbReference type="HOGENOM" id="CLU_2991794_0_0_3"/>
<accession>F4Y3B9</accession>
<evidence type="ECO:0000313" key="2">
    <source>
        <dbReference type="Proteomes" id="UP000003959"/>
    </source>
</evidence>
<protein>
    <submittedName>
        <fullName evidence="1">Uncharacterized protein</fullName>
    </submittedName>
</protein>
<proteinExistence type="predicted"/>
<dbReference type="Proteomes" id="UP000003959">
    <property type="component" value="Unassembled WGS sequence"/>
</dbReference>
<name>F4Y3B9_9CYAN</name>
<gene>
    <name evidence="1" type="ORF">LYNGBM3L_72140</name>
</gene>
<evidence type="ECO:0000313" key="1">
    <source>
        <dbReference type="EMBL" id="EGJ28595.1"/>
    </source>
</evidence>
<keyword evidence="2" id="KW-1185">Reference proteome</keyword>
<sequence>MMMGGDREIPVKKYGGYYLPHFIHLHPLISSLSTDKIKGGSGLTALKAVIKFLWQSL</sequence>